<evidence type="ECO:0000313" key="1">
    <source>
        <dbReference type="EMBL" id="KAJ7630242.1"/>
    </source>
</evidence>
<organism evidence="1 2">
    <name type="scientific">Roridomyces roridus</name>
    <dbReference type="NCBI Taxonomy" id="1738132"/>
    <lineage>
        <taxon>Eukaryota</taxon>
        <taxon>Fungi</taxon>
        <taxon>Dikarya</taxon>
        <taxon>Basidiomycota</taxon>
        <taxon>Agaricomycotina</taxon>
        <taxon>Agaricomycetes</taxon>
        <taxon>Agaricomycetidae</taxon>
        <taxon>Agaricales</taxon>
        <taxon>Marasmiineae</taxon>
        <taxon>Mycenaceae</taxon>
        <taxon>Roridomyces</taxon>
    </lineage>
</organism>
<gene>
    <name evidence="1" type="ORF">FB45DRAFT_914956</name>
</gene>
<dbReference type="Proteomes" id="UP001221142">
    <property type="component" value="Unassembled WGS sequence"/>
</dbReference>
<dbReference type="AlphaFoldDB" id="A0AAD7BTH9"/>
<accession>A0AAD7BTH9</accession>
<reference evidence="1" key="1">
    <citation type="submission" date="2023-03" db="EMBL/GenBank/DDBJ databases">
        <title>Massive genome expansion in bonnet fungi (Mycena s.s.) driven by repeated elements and novel gene families across ecological guilds.</title>
        <authorList>
            <consortium name="Lawrence Berkeley National Laboratory"/>
            <person name="Harder C.B."/>
            <person name="Miyauchi S."/>
            <person name="Viragh M."/>
            <person name="Kuo A."/>
            <person name="Thoen E."/>
            <person name="Andreopoulos B."/>
            <person name="Lu D."/>
            <person name="Skrede I."/>
            <person name="Drula E."/>
            <person name="Henrissat B."/>
            <person name="Morin E."/>
            <person name="Kohler A."/>
            <person name="Barry K."/>
            <person name="LaButti K."/>
            <person name="Morin E."/>
            <person name="Salamov A."/>
            <person name="Lipzen A."/>
            <person name="Mereny Z."/>
            <person name="Hegedus B."/>
            <person name="Baldrian P."/>
            <person name="Stursova M."/>
            <person name="Weitz H."/>
            <person name="Taylor A."/>
            <person name="Grigoriev I.V."/>
            <person name="Nagy L.G."/>
            <person name="Martin F."/>
            <person name="Kauserud H."/>
        </authorList>
    </citation>
    <scope>NUCLEOTIDE SEQUENCE</scope>
    <source>
        <strain evidence="1">9284</strain>
    </source>
</reference>
<dbReference type="EMBL" id="JARKIF010000009">
    <property type="protein sequence ID" value="KAJ7630242.1"/>
    <property type="molecule type" value="Genomic_DNA"/>
</dbReference>
<proteinExistence type="predicted"/>
<keyword evidence="2" id="KW-1185">Reference proteome</keyword>
<evidence type="ECO:0000313" key="2">
    <source>
        <dbReference type="Proteomes" id="UP001221142"/>
    </source>
</evidence>
<sequence length="399" mass="44322">MSRREKLVFPGNPAWRLRIHPTSPLFNRVCATHGSSCPESSSLLQALHHVQDSWTADDRAAHPPWAHDLVDLCGPHQCDDLRRLFQVLGHKITIHQTLKPTISDEIAYLHGSKKWDAPWESPSKVGHATLVETHLQHIKIAYDAMENAGFLAQTAGSVSCGHPASAFGAGFSGFDRLDERGWDRAGYQPTEDHSTTAWELRTTYQNVHFIALGRIFQIPAGYLATYDPCSSIVDVVLLATLGGRAFRRGDPGLKALRTFRTPALGVWWALQVGVTGGKFTMPEFGSFHTSDETIWFPTATTRTLISQLWMLWVSGTYSLSPHANYFQVKFINTLDPNTHAGPGGSSHSSKVFWPKWKTASSTNPTSPLTFSDSNVVITPENFRVEAFDLLNQLLFDEAK</sequence>
<comment type="caution">
    <text evidence="1">The sequence shown here is derived from an EMBL/GenBank/DDBJ whole genome shotgun (WGS) entry which is preliminary data.</text>
</comment>
<protein>
    <submittedName>
        <fullName evidence="1">Uncharacterized protein</fullName>
    </submittedName>
</protein>
<name>A0AAD7BTH9_9AGAR</name>